<dbReference type="AlphaFoldDB" id="A0AAU3I3Z1"/>
<protein>
    <recommendedName>
        <fullName evidence="2">ABC transporter ATP-binding protein</fullName>
    </recommendedName>
</protein>
<organism evidence="1">
    <name type="scientific">Streptomyces sp. NBC_01393</name>
    <dbReference type="NCBI Taxonomy" id="2903851"/>
    <lineage>
        <taxon>Bacteria</taxon>
        <taxon>Bacillati</taxon>
        <taxon>Actinomycetota</taxon>
        <taxon>Actinomycetes</taxon>
        <taxon>Kitasatosporales</taxon>
        <taxon>Streptomycetaceae</taxon>
        <taxon>Streptomyces</taxon>
    </lineage>
</organism>
<sequence length="53" mass="5414">MGRTGTAVDPVIDLYDVTTHFGEPHVPQGDDLAFGGGEAVLITGPSERSSTAA</sequence>
<proteinExistence type="predicted"/>
<reference evidence="1" key="1">
    <citation type="submission" date="2022-10" db="EMBL/GenBank/DDBJ databases">
        <title>The complete genomes of actinobacterial strains from the NBC collection.</title>
        <authorList>
            <person name="Joergensen T.S."/>
            <person name="Alvarez Arevalo M."/>
            <person name="Sterndorff E.B."/>
            <person name="Faurdal D."/>
            <person name="Vuksanovic O."/>
            <person name="Mourched A.-S."/>
            <person name="Charusanti P."/>
            <person name="Shaw S."/>
            <person name="Blin K."/>
            <person name="Weber T."/>
        </authorList>
    </citation>
    <scope>NUCLEOTIDE SEQUENCE</scope>
    <source>
        <strain evidence="1">NBC_01393</strain>
    </source>
</reference>
<accession>A0AAU3I3Z1</accession>
<evidence type="ECO:0000313" key="1">
    <source>
        <dbReference type="EMBL" id="WTZ12540.1"/>
    </source>
</evidence>
<dbReference type="EMBL" id="CP109546">
    <property type="protein sequence ID" value="WTZ12540.1"/>
    <property type="molecule type" value="Genomic_DNA"/>
</dbReference>
<name>A0AAU3I3Z1_9ACTN</name>
<evidence type="ECO:0008006" key="2">
    <source>
        <dbReference type="Google" id="ProtNLM"/>
    </source>
</evidence>
<gene>
    <name evidence="1" type="ORF">OG699_33895</name>
</gene>